<dbReference type="Pfam" id="PF13753">
    <property type="entry name" value="SWM_repeat"/>
    <property type="match status" value="4"/>
</dbReference>
<dbReference type="InterPro" id="IPR001119">
    <property type="entry name" value="SLH_dom"/>
</dbReference>
<evidence type="ECO:0000313" key="3">
    <source>
        <dbReference type="EMBL" id="MBJ6361917.1"/>
    </source>
</evidence>
<dbReference type="Proteomes" id="UP000640274">
    <property type="component" value="Unassembled WGS sequence"/>
</dbReference>
<feature type="domain" description="SLH" evidence="2">
    <location>
        <begin position="1391"/>
        <end position="1452"/>
    </location>
</feature>
<feature type="domain" description="SLH" evidence="2">
    <location>
        <begin position="1321"/>
        <end position="1384"/>
    </location>
</feature>
<protein>
    <submittedName>
        <fullName evidence="3">Ig-like domain-containing protein</fullName>
    </submittedName>
</protein>
<dbReference type="Pfam" id="PF13205">
    <property type="entry name" value="Big_5"/>
    <property type="match status" value="5"/>
</dbReference>
<evidence type="ECO:0000313" key="4">
    <source>
        <dbReference type="Proteomes" id="UP000640274"/>
    </source>
</evidence>
<dbReference type="InterPro" id="IPR028059">
    <property type="entry name" value="SWM_rpt"/>
</dbReference>
<dbReference type="InterPro" id="IPR014755">
    <property type="entry name" value="Cu-Rt/internalin_Ig-like"/>
</dbReference>
<dbReference type="Gene3D" id="2.60.40.1220">
    <property type="match status" value="3"/>
</dbReference>
<reference evidence="3" key="1">
    <citation type="submission" date="2020-12" db="EMBL/GenBank/DDBJ databases">
        <authorList>
            <person name="Huq M.A."/>
        </authorList>
    </citation>
    <scope>NUCLEOTIDE SEQUENCE</scope>
    <source>
        <strain evidence="3">MAHUQ-46</strain>
    </source>
</reference>
<dbReference type="PANTHER" id="PTHR43308:SF5">
    <property type="entry name" value="S-LAYER PROTEIN _ PEPTIDOGLYCAN ENDO-BETA-N-ACETYLGLUCOSAMINIDASE"/>
    <property type="match status" value="1"/>
</dbReference>
<dbReference type="EMBL" id="JAELUP010000061">
    <property type="protein sequence ID" value="MBJ6361917.1"/>
    <property type="molecule type" value="Genomic_DNA"/>
</dbReference>
<dbReference type="PROSITE" id="PS51272">
    <property type="entry name" value="SLH"/>
    <property type="match status" value="3"/>
</dbReference>
<dbReference type="Pfam" id="PF00395">
    <property type="entry name" value="SLH"/>
    <property type="match status" value="3"/>
</dbReference>
<accession>A0A934MVA7</accession>
<gene>
    <name evidence="3" type="ORF">JFN88_11645</name>
</gene>
<dbReference type="InterPro" id="IPR032812">
    <property type="entry name" value="SbsA_Ig"/>
</dbReference>
<dbReference type="PANTHER" id="PTHR43308">
    <property type="entry name" value="OUTER MEMBRANE PROTEIN ALPHA-RELATED"/>
    <property type="match status" value="1"/>
</dbReference>
<dbReference type="RefSeq" id="WP_199019467.1">
    <property type="nucleotide sequence ID" value="NZ_JAELUP010000061.1"/>
</dbReference>
<sequence>MIRNLKRISVLLVTVLMVELVLNMLSPVPPSVKAAPSGPVLLGTYPVDDAVNVPMNSNLSMTFDENVSRGTGSASISVRRVSDNRIVRSISAASGNEISINGNVVTISLPSGTLEAGGDYYVLVDAGAFQNSNGANFAGIANATAWNFSVVSADSSAPLITSMNPASGSVAPIDTPLELVFNKTVFASAGYITLQNENTGDVQSISVTSSNVQGSGSSNRTVRVTLPSQLAAGNKYNVTIDNNAFVDLYGKGTAAVSGWSFTTSAPPMAMPSFSPAHKEIGVAVNAPLTMSFNTPMAKGSGSIEIRRISDNRVFQTISVSSTNVQVSASLVTISHSNFDANTGYYVVIDSGAFRSADGSTNFQGISDASTWSFTTVDTQNPTVKTFSPSRGSTATALDTKLEITFDKEVYPRTGNVVIRNASNDTVFASIPVTSDLVTGGGTSKIIINPGKQFVDNSSYYVQIGNQAFADGSGNNYTGINDKTTWSFKVNKDTSAPYIVTYSPVNNATNVSTSPTMFITFNKPIQRGDGVIIIRRSGTSSSFSTTATVDTTDNKKLNIKPSSSLINGVSYYVEIPSGAVTDLAGNKFAGIQNEFQWTFKTGVDTTTPQLSKAEMSGSTKIVLTYSKTLNAAYVPSISNFYVTVNDVSRDISGISINDNQVTLSISNGVIYGQTVKFSYSKGTIPLQDLAGNQVSNVTNYTVTNSSETTLPKPTSGTVYNNTVVVNFSEGLSAMTSVQEAYNQFSVFVGGSQRSIKNVVAGGMAATITLDSIVSENASVYVNYTPNSYALRDYYGNAVQAFSNFYVRNPFDRQPPELQTVTVNSNKLTLTYNKGLSTSSVPTASQFAVLVNQQARGITNVEVNNTQVILTLSSSVSTNQTVLVSYVIGYPPITDLSGNQAPSFTNQAATHSEGAGLLTGAYAQGQSITLTFSQALNSSYVPAVSQFNVRVQGVYTAVSSVTVSGSNVVLQLPKAINTGDTVLVSYTGSSGTLRTATGTTVGSFTDYKVSNGSSGGNSNEGSVNLPAGMERAAAGGINMKDSLATTSLDMTPANRAASRYTIQTDKLQAAYDAILSGSGIAPRVQFTVPTSEQAAIVAVSLGQLESVQKQISNASFAVSYREMMYEIPLSSLDFKALAGQAGASAANSQLVIRIDATATISSSSSLMSAINRSPGQLMTSAAYFQLSVLGNGTETTVDTLSDYATYTIAAKIQFDANKTSTVWLDPETGKLSYVPTQVKTSNGASSVSFKRRAGGGSYAVISGSASFTDTGKHWAGRDINAMTAKYITEGRTATKYEPEKPVTRAEFAMFIARGLGLSGDKAAGAKFKDVNASSPMAPYIGAASKADIVKGNPDGTFKPNDLITRQEMAVMIIRAAAVAGVKIDLSGSTASYFTAYKDRSSIASWARDSLAKTVEAGIIAGLKKDTMGPKANATRAQAAIIIKRMLVYINFLDA</sequence>
<feature type="domain" description="SLH" evidence="2">
    <location>
        <begin position="1260"/>
        <end position="1320"/>
    </location>
</feature>
<dbReference type="InterPro" id="IPR011801">
    <property type="entry name" value="Swm_rep_I_cyn"/>
</dbReference>
<keyword evidence="1" id="KW-0732">Signal</keyword>
<dbReference type="NCBIfam" id="TIGR02059">
    <property type="entry name" value="swm_rep_I"/>
    <property type="match status" value="4"/>
</dbReference>
<comment type="caution">
    <text evidence="3">The sequence shown here is derived from an EMBL/GenBank/DDBJ whole genome shotgun (WGS) entry which is preliminary data.</text>
</comment>
<evidence type="ECO:0000256" key="1">
    <source>
        <dbReference type="ARBA" id="ARBA00022729"/>
    </source>
</evidence>
<evidence type="ECO:0000259" key="2">
    <source>
        <dbReference type="PROSITE" id="PS51272"/>
    </source>
</evidence>
<keyword evidence="4" id="KW-1185">Reference proteome</keyword>
<name>A0A934MVA7_9BACL</name>
<organism evidence="3 4">
    <name type="scientific">Paenibacillus roseus</name>
    <dbReference type="NCBI Taxonomy" id="2798579"/>
    <lineage>
        <taxon>Bacteria</taxon>
        <taxon>Bacillati</taxon>
        <taxon>Bacillota</taxon>
        <taxon>Bacilli</taxon>
        <taxon>Bacillales</taxon>
        <taxon>Paenibacillaceae</taxon>
        <taxon>Paenibacillus</taxon>
    </lineage>
</organism>
<dbReference type="InterPro" id="IPR051465">
    <property type="entry name" value="Cell_Envelope_Struct_Comp"/>
</dbReference>
<proteinExistence type="predicted"/>